<reference evidence="3" key="1">
    <citation type="journal article" date="2019" name="Int. J. Syst. Evol. Microbiol.">
        <title>The Global Catalogue of Microorganisms (GCM) 10K type strain sequencing project: providing services to taxonomists for standard genome sequencing and annotation.</title>
        <authorList>
            <consortium name="The Broad Institute Genomics Platform"/>
            <consortium name="The Broad Institute Genome Sequencing Center for Infectious Disease"/>
            <person name="Wu L."/>
            <person name="Ma J."/>
        </authorList>
    </citation>
    <scope>NUCLEOTIDE SEQUENCE [LARGE SCALE GENOMIC DNA]</scope>
    <source>
        <strain evidence="3">JCM 15591</strain>
    </source>
</reference>
<sequence length="90" mass="10444">MPTPDDNDNDKNAPYRSARRAARKRPPRYTRAQERRLTIRSEQRETPDVRKIARAIIAMAMAEHEAEESRDTKRGDSDARQISRGEDAHE</sequence>
<gene>
    <name evidence="2" type="ORF">GCM10009810_39010</name>
</gene>
<dbReference type="RefSeq" id="WP_344069723.1">
    <property type="nucleotide sequence ID" value="NZ_BAAAPN010000107.1"/>
</dbReference>
<evidence type="ECO:0000313" key="3">
    <source>
        <dbReference type="Proteomes" id="UP001501475"/>
    </source>
</evidence>
<feature type="compositionally biased region" description="Basic residues" evidence="1">
    <location>
        <begin position="17"/>
        <end position="28"/>
    </location>
</feature>
<feature type="compositionally biased region" description="Basic and acidic residues" evidence="1">
    <location>
        <begin position="31"/>
        <end position="51"/>
    </location>
</feature>
<accession>A0ABP4XH62</accession>
<protein>
    <submittedName>
        <fullName evidence="2">Uncharacterized protein</fullName>
    </submittedName>
</protein>
<keyword evidence="3" id="KW-1185">Reference proteome</keyword>
<proteinExistence type="predicted"/>
<dbReference type="EMBL" id="BAAAPN010000107">
    <property type="protein sequence ID" value="GAA1778258.1"/>
    <property type="molecule type" value="Genomic_DNA"/>
</dbReference>
<feature type="compositionally biased region" description="Basic and acidic residues" evidence="1">
    <location>
        <begin position="62"/>
        <end position="90"/>
    </location>
</feature>
<organism evidence="2 3">
    <name type="scientific">Nostocoides vanveenii</name>
    <dbReference type="NCBI Taxonomy" id="330835"/>
    <lineage>
        <taxon>Bacteria</taxon>
        <taxon>Bacillati</taxon>
        <taxon>Actinomycetota</taxon>
        <taxon>Actinomycetes</taxon>
        <taxon>Micrococcales</taxon>
        <taxon>Intrasporangiaceae</taxon>
        <taxon>Nostocoides</taxon>
    </lineage>
</organism>
<evidence type="ECO:0000256" key="1">
    <source>
        <dbReference type="SAM" id="MobiDB-lite"/>
    </source>
</evidence>
<evidence type="ECO:0000313" key="2">
    <source>
        <dbReference type="EMBL" id="GAA1778258.1"/>
    </source>
</evidence>
<dbReference type="Proteomes" id="UP001501475">
    <property type="component" value="Unassembled WGS sequence"/>
</dbReference>
<feature type="region of interest" description="Disordered" evidence="1">
    <location>
        <begin position="1"/>
        <end position="90"/>
    </location>
</feature>
<name>A0ABP4XH62_9MICO</name>
<comment type="caution">
    <text evidence="2">The sequence shown here is derived from an EMBL/GenBank/DDBJ whole genome shotgun (WGS) entry which is preliminary data.</text>
</comment>